<dbReference type="EMBL" id="JAHXDE010000004">
    <property type="protein sequence ID" value="MCT8506119.1"/>
    <property type="molecule type" value="Genomic_DNA"/>
</dbReference>
<dbReference type="Proteomes" id="UP001145353">
    <property type="component" value="Unassembled WGS sequence"/>
</dbReference>
<organism evidence="1 2">
    <name type="scientific">Chromohalobacter moromii</name>
    <dbReference type="NCBI Taxonomy" id="2860329"/>
    <lineage>
        <taxon>Bacteria</taxon>
        <taxon>Pseudomonadati</taxon>
        <taxon>Pseudomonadota</taxon>
        <taxon>Gammaproteobacteria</taxon>
        <taxon>Oceanospirillales</taxon>
        <taxon>Halomonadaceae</taxon>
        <taxon>Chromohalobacter</taxon>
    </lineage>
</organism>
<reference evidence="1" key="2">
    <citation type="journal article" date="2022" name="Syst. Appl. Microbiol.">
        <title>Chromohalobacter moromii sp. nov., a moderately halophilic bacterium isolated from lupine-based moromi fermentation.</title>
        <authorList>
            <person name="Lulf R.H."/>
            <person name="Hilgarth M."/>
            <person name="Ehrmann M.A."/>
        </authorList>
    </citation>
    <scope>NUCLEOTIDE SEQUENCE</scope>
    <source>
        <strain evidence="1">TMW 2.2304</strain>
    </source>
</reference>
<sequence length="190" mass="21253">MDDVYKGIKKQIISMYRYIETGNQFLQKQEVHCDTTQFMRATMGHFLAIDLQSSCLEPLEESPFRSAIRDFVLGTTAAPEGIEVRITPFKDRKAILSQAIASTGTTRSIASGGDIYSSIRMYPFGITMYLRGSEDKTPALINLGDILTPGRNSFTFTPWLQVPPGYPEQIFRKDQLILVGDEAGLNGQFL</sequence>
<evidence type="ECO:0000313" key="1">
    <source>
        <dbReference type="EMBL" id="MCT8506119.1"/>
    </source>
</evidence>
<reference evidence="1" key="1">
    <citation type="submission" date="2021-07" db="EMBL/GenBank/DDBJ databases">
        <authorList>
            <person name="Luelf R.H."/>
        </authorList>
    </citation>
    <scope>NUCLEOTIDE SEQUENCE</scope>
    <source>
        <strain evidence="1">TMW 2.2304</strain>
    </source>
</reference>
<dbReference type="AlphaFoldDB" id="A0A9X2X306"/>
<proteinExistence type="predicted"/>
<evidence type="ECO:0000313" key="2">
    <source>
        <dbReference type="Proteomes" id="UP001145353"/>
    </source>
</evidence>
<name>A0A9X2X306_9GAMM</name>
<dbReference type="RefSeq" id="WP_261536012.1">
    <property type="nucleotide sequence ID" value="NZ_JAHXDE010000004.1"/>
</dbReference>
<keyword evidence="2" id="KW-1185">Reference proteome</keyword>
<gene>
    <name evidence="1" type="ORF">KZO87_12115</name>
</gene>
<protein>
    <submittedName>
        <fullName evidence="1">Uncharacterized protein</fullName>
    </submittedName>
</protein>
<comment type="caution">
    <text evidence="1">The sequence shown here is derived from an EMBL/GenBank/DDBJ whole genome shotgun (WGS) entry which is preliminary data.</text>
</comment>
<accession>A0A9X2X306</accession>